<dbReference type="HOGENOM" id="CLU_400201_0_0_1"/>
<dbReference type="PANTHER" id="PTHR45093">
    <property type="entry name" value="TRANSCRIPTION ACTIVATOR MSS11"/>
    <property type="match status" value="1"/>
</dbReference>
<evidence type="ECO:0000256" key="1">
    <source>
        <dbReference type="ARBA" id="ARBA00004123"/>
    </source>
</evidence>
<feature type="compositionally biased region" description="Basic and acidic residues" evidence="5">
    <location>
        <begin position="429"/>
        <end position="448"/>
    </location>
</feature>
<evidence type="ECO:0000256" key="2">
    <source>
        <dbReference type="ARBA" id="ARBA00023015"/>
    </source>
</evidence>
<keyword evidence="4" id="KW-0539">Nucleus</keyword>
<dbReference type="SMART" id="SM00667">
    <property type="entry name" value="LisH"/>
    <property type="match status" value="1"/>
</dbReference>
<feature type="region of interest" description="Disordered" evidence="5">
    <location>
        <begin position="641"/>
        <end position="665"/>
    </location>
</feature>
<sequence length="721" mass="76513">MSQHSPPQNQAQSANVGDSNTNEKAPLPKKPTNAAVTDSTAMNSRELLNAYVYDFLIKSGLPNTAKAFFQEADVPVVQNQDDKANGSRSNSPKGGISEVPPLMMSMDAPQGFLYEWWQIFWDVFNARTHRGGSANAHQYFQLNLLKQRQEHPLNSQMQMVQNGHNQQQMAGSPIPMQPGMMHTGVPPQMMNKRGNVNGMNIQQQQQQQGAMNARLQQQVAQQQMNNLRQQQDQQQGQQVQGGSPAKRARLGDNDSGDGSAGHGSPLGPNSVPPQAGMVTGQFNSQYAPIYQKQAGAPVGSNPQQPQHMMPNFQPPQGIVNNSVLHAQQKMMGGPEEFYAETFNGLVGNGGAGGPTGVQPPSGQPKADPGSQPQPQNSQSPASMPQQPNSQHGQPNDPAAQGIAIQQHIGGARGNASAIRDYEKQLRLMESQNRRRLDVHRNTEAKGDNQRGATGTQFADYSAMLGQLGQQGAVPGGNSQPNAQRPNGSQPMTNMPPPQNTLISRTTPASSPAVSSNQTGTTTANGRKKKEPAQGRRGRKGSVAQANAEVMESVPTPTTPLTPAASQTTPQGTQSTPQHNNASTAPARRITKRKSSQNTKAAAITLAAQQAAAQAQNPNHENGLALADASGESTVVDPALASYDANGKSDGKGPLLVNGGQGPSSDIPTDNQFFPDFSATGASADLFDFDSFLTGDATDSNSGGLALNEMFNWGESVETADM</sequence>
<feature type="compositionally biased region" description="Low complexity" evidence="5">
    <location>
        <begin position="370"/>
        <end position="390"/>
    </location>
</feature>
<dbReference type="Pfam" id="PF08513">
    <property type="entry name" value="LisH"/>
    <property type="match status" value="1"/>
</dbReference>
<evidence type="ECO:0000256" key="3">
    <source>
        <dbReference type="ARBA" id="ARBA00023163"/>
    </source>
</evidence>
<reference evidence="6" key="1">
    <citation type="submission" date="2013-12" db="EMBL/GenBank/DDBJ databases">
        <authorList>
            <person name="Genoscope - CEA"/>
        </authorList>
    </citation>
    <scope>NUCLEOTIDE SEQUENCE</scope>
    <source>
        <strain evidence="6">CBS 1993</strain>
    </source>
</reference>
<dbReference type="OrthoDB" id="5600002at2759"/>
<feature type="compositionally biased region" description="Polar residues" evidence="5">
    <location>
        <begin position="476"/>
        <end position="492"/>
    </location>
</feature>
<protein>
    <submittedName>
        <fullName evidence="6">Uncharacterized protein</fullName>
    </submittedName>
</protein>
<dbReference type="InterPro" id="IPR006594">
    <property type="entry name" value="LisH"/>
</dbReference>
<feature type="compositionally biased region" description="Gly residues" evidence="5">
    <location>
        <begin position="346"/>
        <end position="355"/>
    </location>
</feature>
<keyword evidence="2" id="KW-0805">Transcription regulation</keyword>
<keyword evidence="7" id="KW-1185">Reference proteome</keyword>
<feature type="compositionally biased region" description="Basic residues" evidence="5">
    <location>
        <begin position="525"/>
        <end position="539"/>
    </location>
</feature>
<dbReference type="Proteomes" id="UP000019384">
    <property type="component" value="Unassembled WGS sequence"/>
</dbReference>
<dbReference type="STRING" id="1382522.W6MFM2"/>
<reference evidence="6" key="2">
    <citation type="submission" date="2014-02" db="EMBL/GenBank/DDBJ databases">
        <title>Complete DNA sequence of /Kuraishia capsulata/ illustrates novel genomic features among budding yeasts (/Saccharomycotina/).</title>
        <authorList>
            <person name="Morales L."/>
            <person name="Noel B."/>
            <person name="Porcel B."/>
            <person name="Marcet-Houben M."/>
            <person name="Hullo M-F."/>
            <person name="Sacerdot C."/>
            <person name="Tekaia F."/>
            <person name="Leh-Louis V."/>
            <person name="Despons L."/>
            <person name="Khanna V."/>
            <person name="Aury J-M."/>
            <person name="Barbe V."/>
            <person name="Couloux A."/>
            <person name="Labadie K."/>
            <person name="Pelletier E."/>
            <person name="Souciet J-L."/>
            <person name="Boekhout T."/>
            <person name="Gabaldon T."/>
            <person name="Wincker P."/>
            <person name="Dujon B."/>
        </authorList>
    </citation>
    <scope>NUCLEOTIDE SEQUENCE</scope>
    <source>
        <strain evidence="6">CBS 1993</strain>
    </source>
</reference>
<feature type="region of interest" description="Disordered" evidence="5">
    <location>
        <begin position="429"/>
        <end position="601"/>
    </location>
</feature>
<proteinExistence type="predicted"/>
<feature type="region of interest" description="Disordered" evidence="5">
    <location>
        <begin position="80"/>
        <end position="100"/>
    </location>
</feature>
<dbReference type="PANTHER" id="PTHR45093:SF2">
    <property type="entry name" value="LISH DOMAIN-CONTAINING PROTEIN"/>
    <property type="match status" value="1"/>
</dbReference>
<evidence type="ECO:0000313" key="6">
    <source>
        <dbReference type="EMBL" id="CDK24644.1"/>
    </source>
</evidence>
<dbReference type="GeneID" id="34518049"/>
<dbReference type="RefSeq" id="XP_022456661.1">
    <property type="nucleotide sequence ID" value="XM_022605166.1"/>
</dbReference>
<dbReference type="EMBL" id="HG793125">
    <property type="protein sequence ID" value="CDK24644.1"/>
    <property type="molecule type" value="Genomic_DNA"/>
</dbReference>
<feature type="compositionally biased region" description="Low complexity" evidence="5">
    <location>
        <begin position="202"/>
        <end position="241"/>
    </location>
</feature>
<accession>W6MFM2</accession>
<evidence type="ECO:0000313" key="7">
    <source>
        <dbReference type="Proteomes" id="UP000019384"/>
    </source>
</evidence>
<gene>
    <name evidence="6" type="ORF">KUCA_T00000610001</name>
</gene>
<keyword evidence="3" id="KW-0804">Transcription</keyword>
<feature type="compositionally biased region" description="Polar residues" evidence="5">
    <location>
        <begin position="499"/>
        <end position="524"/>
    </location>
</feature>
<feature type="region of interest" description="Disordered" evidence="5">
    <location>
        <begin position="1"/>
        <end position="38"/>
    </location>
</feature>
<feature type="region of interest" description="Disordered" evidence="5">
    <location>
        <begin position="342"/>
        <end position="415"/>
    </location>
</feature>
<feature type="region of interest" description="Disordered" evidence="5">
    <location>
        <begin position="202"/>
        <end position="279"/>
    </location>
</feature>
<name>W6MFM2_9ASCO</name>
<comment type="subcellular location">
    <subcellularLocation>
        <location evidence="1">Nucleus</location>
    </subcellularLocation>
</comment>
<evidence type="ECO:0000256" key="5">
    <source>
        <dbReference type="SAM" id="MobiDB-lite"/>
    </source>
</evidence>
<dbReference type="AlphaFoldDB" id="W6MFM2"/>
<dbReference type="PROSITE" id="PS50896">
    <property type="entry name" value="LISH"/>
    <property type="match status" value="1"/>
</dbReference>
<organism evidence="6 7">
    <name type="scientific">Kuraishia capsulata CBS 1993</name>
    <dbReference type="NCBI Taxonomy" id="1382522"/>
    <lineage>
        <taxon>Eukaryota</taxon>
        <taxon>Fungi</taxon>
        <taxon>Dikarya</taxon>
        <taxon>Ascomycota</taxon>
        <taxon>Saccharomycotina</taxon>
        <taxon>Pichiomycetes</taxon>
        <taxon>Pichiales</taxon>
        <taxon>Pichiaceae</taxon>
        <taxon>Kuraishia</taxon>
    </lineage>
</organism>
<feature type="compositionally biased region" description="Low complexity" evidence="5">
    <location>
        <begin position="554"/>
        <end position="577"/>
    </location>
</feature>
<evidence type="ECO:0000256" key="4">
    <source>
        <dbReference type="ARBA" id="ARBA00023242"/>
    </source>
</evidence>
<feature type="region of interest" description="Disordered" evidence="5">
    <location>
        <begin position="294"/>
        <end position="318"/>
    </location>
</feature>
<feature type="compositionally biased region" description="Polar residues" evidence="5">
    <location>
        <begin position="1"/>
        <end position="23"/>
    </location>
</feature>
<dbReference type="GO" id="GO:0005634">
    <property type="term" value="C:nucleus"/>
    <property type="evidence" value="ECO:0007669"/>
    <property type="project" value="UniProtKB-SubCell"/>
</dbReference>